<proteinExistence type="predicted"/>
<dbReference type="Pfam" id="PF07963">
    <property type="entry name" value="N_methyl"/>
    <property type="match status" value="1"/>
</dbReference>
<keyword evidence="2" id="KW-0472">Membrane</keyword>
<reference evidence="3 4" key="1">
    <citation type="submission" date="2017-01" db="EMBL/GenBank/DDBJ databases">
        <title>The cable genome- insights into the physiology and evolution of filamentous bacteria capable of sulfide oxidation via long distance electron transfer.</title>
        <authorList>
            <person name="Schreiber L."/>
            <person name="Bjerg J.T."/>
            <person name="Boggild A."/>
            <person name="Van De Vossenberg J."/>
            <person name="Meysman F."/>
            <person name="Nielsen L.P."/>
            <person name="Schramm A."/>
            <person name="Kjeldsen K.U."/>
        </authorList>
    </citation>
    <scope>NUCLEOTIDE SEQUENCE [LARGE SCALE GENOMIC DNA]</scope>
    <source>
        <strain evidence="3">MCF</strain>
    </source>
</reference>
<dbReference type="NCBIfam" id="TIGR02532">
    <property type="entry name" value="IV_pilin_GFxxxE"/>
    <property type="match status" value="1"/>
</dbReference>
<protein>
    <submittedName>
        <fullName evidence="3">Type IV pilus assembly protein PilW</fullName>
    </submittedName>
</protein>
<dbReference type="Proteomes" id="UP000287853">
    <property type="component" value="Unassembled WGS sequence"/>
</dbReference>
<evidence type="ECO:0000313" key="3">
    <source>
        <dbReference type="EMBL" id="RWX45261.1"/>
    </source>
</evidence>
<dbReference type="InterPro" id="IPR012902">
    <property type="entry name" value="N_methyl_site"/>
</dbReference>
<evidence type="ECO:0000256" key="1">
    <source>
        <dbReference type="SAM" id="MobiDB-lite"/>
    </source>
</evidence>
<dbReference type="Gene3D" id="3.30.700.10">
    <property type="entry name" value="Glycoprotein, Type 4 Pilin"/>
    <property type="match status" value="1"/>
</dbReference>
<dbReference type="SUPFAM" id="SSF54523">
    <property type="entry name" value="Pili subunits"/>
    <property type="match status" value="1"/>
</dbReference>
<evidence type="ECO:0000313" key="4">
    <source>
        <dbReference type="Proteomes" id="UP000287853"/>
    </source>
</evidence>
<keyword evidence="4" id="KW-1185">Reference proteome</keyword>
<dbReference type="EMBL" id="MTKO01000081">
    <property type="protein sequence ID" value="RWX45261.1"/>
    <property type="molecule type" value="Genomic_DNA"/>
</dbReference>
<accession>A0A3S3SLB3</accession>
<name>A0A3S3SLB3_9BACT</name>
<feature type="transmembrane region" description="Helical" evidence="2">
    <location>
        <begin position="12"/>
        <end position="32"/>
    </location>
</feature>
<gene>
    <name evidence="3" type="ORF">H206_00839</name>
</gene>
<keyword evidence="2" id="KW-0812">Transmembrane</keyword>
<sequence length="252" mass="27234">MRLSDNDGFTLIELMIALVISGIISIAMYSAYTSQQRVNQAQDHVVAIQQDLRAGLDMMARELRMAGYDPDKKWGAGFTVASATTVQFTLVADDDGVDNNGDGVKDEAGELKTIQFSNQLANGDDDDNDGQVDEPGEDAFYDGYGDGGPDLGRLVGSDFSYRRVLIENVEHLEFYYTLVGDPNPTTTPTQADITGNKIRSIQISVLARASEPSRGYVNTATYTSASGADWTPSPVDPTKKWPQLLTSGGACK</sequence>
<keyword evidence="2" id="KW-1133">Transmembrane helix</keyword>
<feature type="region of interest" description="Disordered" evidence="1">
    <location>
        <begin position="225"/>
        <end position="252"/>
    </location>
</feature>
<dbReference type="AlphaFoldDB" id="A0A3S3SLB3"/>
<organism evidence="3 4">
    <name type="scientific">Candidatus Electrothrix aarhusensis</name>
    <dbReference type="NCBI Taxonomy" id="1859131"/>
    <lineage>
        <taxon>Bacteria</taxon>
        <taxon>Pseudomonadati</taxon>
        <taxon>Thermodesulfobacteriota</taxon>
        <taxon>Desulfobulbia</taxon>
        <taxon>Desulfobulbales</taxon>
        <taxon>Desulfobulbaceae</taxon>
        <taxon>Candidatus Electrothrix</taxon>
    </lineage>
</organism>
<evidence type="ECO:0000256" key="2">
    <source>
        <dbReference type="SAM" id="Phobius"/>
    </source>
</evidence>
<dbReference type="InterPro" id="IPR045584">
    <property type="entry name" value="Pilin-like"/>
</dbReference>
<comment type="caution">
    <text evidence="3">The sequence shown here is derived from an EMBL/GenBank/DDBJ whole genome shotgun (WGS) entry which is preliminary data.</text>
</comment>